<dbReference type="EMBL" id="JBHSOG010000049">
    <property type="protein sequence ID" value="MFC5770172.1"/>
    <property type="molecule type" value="Genomic_DNA"/>
</dbReference>
<dbReference type="InterPro" id="IPR049003">
    <property type="entry name" value="PgaA_barrel"/>
</dbReference>
<keyword evidence="4" id="KW-1185">Reference proteome</keyword>
<dbReference type="InterPro" id="IPR011990">
    <property type="entry name" value="TPR-like_helical_dom_sf"/>
</dbReference>
<evidence type="ECO:0000313" key="3">
    <source>
        <dbReference type="EMBL" id="MFC5770172.1"/>
    </source>
</evidence>
<name>A0ABW1ASP3_9RHOO</name>
<dbReference type="Gene3D" id="1.25.40.10">
    <property type="entry name" value="Tetratricopeptide repeat domain"/>
    <property type="match status" value="1"/>
</dbReference>
<feature type="signal peptide" evidence="1">
    <location>
        <begin position="1"/>
        <end position="26"/>
    </location>
</feature>
<protein>
    <submittedName>
        <fullName evidence="3">Poly-beta-1,6 N-acetyl-D-glucosamine export porin PgaA</fullName>
    </submittedName>
</protein>
<evidence type="ECO:0000256" key="1">
    <source>
        <dbReference type="SAM" id="SignalP"/>
    </source>
</evidence>
<dbReference type="RefSeq" id="WP_096450231.1">
    <property type="nucleotide sequence ID" value="NZ_JBHSOG010000049.1"/>
</dbReference>
<dbReference type="Pfam" id="PF14559">
    <property type="entry name" value="TPR_19"/>
    <property type="match status" value="1"/>
</dbReference>
<gene>
    <name evidence="3" type="primary">pgaA</name>
    <name evidence="3" type="ORF">ACFPTN_12390</name>
</gene>
<sequence>MPRTAHLRSVAPAALAAFLCISPAAADEPVPRPTAAELWKRQADNADQIRAGRRQMEDDWTARRYSLIDEALAHNAALLELAAADPGLAAVARSLRQDRLVALVARGAGSEAWDQVALLEAGGEALPPYALQAAGDAAMLVRRPRDAMRYYQHSLATQPGDRSLRVALAYAQLEAEDFDALDRNLEEIERAAPDDAGTRRLLAQFARFADRPQQAQAQLRAAQRLAPDDAGNDLEAAALDAMHGHPRAAAARYARVLALAPDNLRARIGLAESAHAVGDFAAASGGVAEVTALAPEHPAVRRLAEDDAAARRAQLVAEVTAGRGSGAITGNDDITHDVWLYSPRLGDAVRVFGHHHRAAASFDDNDAAHARGAVGVELTRADWQARLEAGRETTNARSTGVAASLAWQADDHWSFRLLHETRTDDLPLKGRWRPDDGDPFLNARRSVAGLAYRVDESRRIAADWSHYRFSDGNLRNALSATWFERLASRTRHTLDLQAALYASHNTLGDRVYFNPRNDLAISATLSSDWLLWREYDRRFNHRLAVTLGGYRQQGFEEDYGWNAFHDLRYEHEWGLGRDLSLRYGVGTRQFPYDGEHERKNYLYAHIDWRF</sequence>
<reference evidence="4" key="1">
    <citation type="journal article" date="2019" name="Int. J. Syst. Evol. Microbiol.">
        <title>The Global Catalogue of Microorganisms (GCM) 10K type strain sequencing project: providing services to taxonomists for standard genome sequencing and annotation.</title>
        <authorList>
            <consortium name="The Broad Institute Genomics Platform"/>
            <consortium name="The Broad Institute Genome Sequencing Center for Infectious Disease"/>
            <person name="Wu L."/>
            <person name="Ma J."/>
        </authorList>
    </citation>
    <scope>NUCLEOTIDE SEQUENCE [LARGE SCALE GENOMIC DNA]</scope>
    <source>
        <strain evidence="4">SHR3</strain>
    </source>
</reference>
<evidence type="ECO:0000259" key="2">
    <source>
        <dbReference type="Pfam" id="PF21197"/>
    </source>
</evidence>
<keyword evidence="1" id="KW-0732">Signal</keyword>
<feature type="chain" id="PRO_5045810599" evidence="1">
    <location>
        <begin position="27"/>
        <end position="610"/>
    </location>
</feature>
<feature type="domain" description="PgaA membrane beta barrel" evidence="2">
    <location>
        <begin position="317"/>
        <end position="610"/>
    </location>
</feature>
<dbReference type="InterPro" id="IPR023870">
    <property type="entry name" value="PGA_export_porin_PgaA"/>
</dbReference>
<proteinExistence type="predicted"/>
<accession>A0ABW1ASP3</accession>
<dbReference type="Proteomes" id="UP001595974">
    <property type="component" value="Unassembled WGS sequence"/>
</dbReference>
<organism evidence="3 4">
    <name type="scientific">Thauera sinica</name>
    <dbReference type="NCBI Taxonomy" id="2665146"/>
    <lineage>
        <taxon>Bacteria</taxon>
        <taxon>Pseudomonadati</taxon>
        <taxon>Pseudomonadota</taxon>
        <taxon>Betaproteobacteria</taxon>
        <taxon>Rhodocyclales</taxon>
        <taxon>Zoogloeaceae</taxon>
        <taxon>Thauera</taxon>
    </lineage>
</organism>
<comment type="caution">
    <text evidence="3">The sequence shown here is derived from an EMBL/GenBank/DDBJ whole genome shotgun (WGS) entry which is preliminary data.</text>
</comment>
<evidence type="ECO:0000313" key="4">
    <source>
        <dbReference type="Proteomes" id="UP001595974"/>
    </source>
</evidence>
<dbReference type="SUPFAM" id="SSF48452">
    <property type="entry name" value="TPR-like"/>
    <property type="match status" value="1"/>
</dbReference>
<dbReference type="NCBIfam" id="TIGR03939">
    <property type="entry name" value="PGA_TPR_OMP"/>
    <property type="match status" value="1"/>
</dbReference>
<dbReference type="Pfam" id="PF21197">
    <property type="entry name" value="PgaA_barrel"/>
    <property type="match status" value="1"/>
</dbReference>